<dbReference type="InterPro" id="IPR018520">
    <property type="entry name" value="UPP_synth-like_CS"/>
</dbReference>
<feature type="binding site" evidence="5">
    <location>
        <begin position="29"/>
        <end position="32"/>
    </location>
    <ligand>
        <name>substrate</name>
    </ligand>
</feature>
<name>A0A3Q9G2X5_STRLT</name>
<dbReference type="EMBL" id="CP034587">
    <property type="protein sequence ID" value="AZQ74204.1"/>
    <property type="molecule type" value="Genomic_DNA"/>
</dbReference>
<dbReference type="RefSeq" id="WP_126916707.1">
    <property type="nucleotide sequence ID" value="NZ_CP034587.1"/>
</dbReference>
<dbReference type="GO" id="GO:0045547">
    <property type="term" value="F:ditrans,polycis-polyprenyl diphosphate synthase [(2E,6E)-farnesyl diphosphate specific] activity"/>
    <property type="evidence" value="ECO:0007669"/>
    <property type="project" value="TreeGrafter"/>
</dbReference>
<dbReference type="PROSITE" id="PS01066">
    <property type="entry name" value="UPP_SYNTHASE"/>
    <property type="match status" value="1"/>
</dbReference>
<feature type="binding site" evidence="5">
    <location>
        <position position="79"/>
    </location>
    <ligand>
        <name>substrate</name>
    </ligand>
</feature>
<dbReference type="NCBIfam" id="TIGR00055">
    <property type="entry name" value="uppS"/>
    <property type="match status" value="1"/>
</dbReference>
<dbReference type="Pfam" id="PF01255">
    <property type="entry name" value="Prenyltransf"/>
    <property type="match status" value="1"/>
</dbReference>
<sequence>MLPETHPWSSRPHGHVGKVPRHLAVILDGNRRWAERHGLPLADAYRAGADRVRELLGWCDDLGIPFVTVWALSRDNLCREPKVVDQIVEAITEGLRGMAAEARWPIRVVGSLEYLPHQEQAAALRAVERDSAMAPGARLTVAVAYDGRREIVAAAQALISAYAEGSLVGEFTEQRLADFLCTAGQPDVDLLIRTSGESRLSGFMPWQTAYAEFYFTPVYWPDFDHHHFGEAIAAYADRDRRRGL</sequence>
<evidence type="ECO:0000256" key="4">
    <source>
        <dbReference type="ARBA" id="ARBA00038453"/>
    </source>
</evidence>
<dbReference type="InterPro" id="IPR001441">
    <property type="entry name" value="UPP_synth-like"/>
</dbReference>
<reference evidence="6 7" key="1">
    <citation type="submission" date="2018-12" db="EMBL/GenBank/DDBJ databases">
        <title>The whole draft genome of Streptomyce luteoverticillatus CGMCC 15060.</title>
        <authorList>
            <person name="Feng Z."/>
            <person name="Chen G."/>
            <person name="Zhang J."/>
            <person name="Zhu H."/>
            <person name="Yu X."/>
            <person name="Zhang W."/>
            <person name="Zhang X."/>
        </authorList>
    </citation>
    <scope>NUCLEOTIDE SEQUENCE [LARGE SCALE GENOMIC DNA]</scope>
    <source>
        <strain evidence="6 7">CGMCC 15060</strain>
    </source>
</reference>
<comment type="function">
    <text evidence="5">Catalyzes the condensation of isopentenyl diphosphate (IPP) with allylic pyrophosphates generating different type of terpenoids.</text>
</comment>
<feature type="binding site" evidence="5">
    <location>
        <position position="193"/>
    </location>
    <ligand>
        <name>substrate</name>
    </ligand>
</feature>
<dbReference type="GO" id="GO:0000287">
    <property type="term" value="F:magnesium ion binding"/>
    <property type="evidence" value="ECO:0007669"/>
    <property type="project" value="UniProtKB-UniRule"/>
</dbReference>
<feature type="binding site" evidence="5">
    <location>
        <position position="33"/>
    </location>
    <ligand>
        <name>substrate</name>
    </ligand>
</feature>
<dbReference type="GO" id="GO:0016094">
    <property type="term" value="P:polyprenol biosynthetic process"/>
    <property type="evidence" value="ECO:0007669"/>
    <property type="project" value="TreeGrafter"/>
</dbReference>
<comment type="cofactor">
    <cofactor evidence="5">
        <name>Mg(2+)</name>
        <dbReference type="ChEBI" id="CHEBI:18420"/>
    </cofactor>
    <text evidence="5">Binds 2 magnesium ions per subunit.</text>
</comment>
<dbReference type="InterPro" id="IPR036424">
    <property type="entry name" value="UPP_synth-like_sf"/>
</dbReference>
<organism evidence="6 7">
    <name type="scientific">Streptomyces luteoverticillatus</name>
    <name type="common">Streptoverticillium luteoverticillatus</name>
    <dbReference type="NCBI Taxonomy" id="66425"/>
    <lineage>
        <taxon>Bacteria</taxon>
        <taxon>Bacillati</taxon>
        <taxon>Actinomycetota</taxon>
        <taxon>Actinomycetes</taxon>
        <taxon>Kitasatosporales</taxon>
        <taxon>Streptomycetaceae</taxon>
        <taxon>Streptomyces</taxon>
    </lineage>
</organism>
<keyword evidence="3 5" id="KW-0460">Magnesium</keyword>
<proteinExistence type="inferred from homology"/>
<dbReference type="PANTHER" id="PTHR10291:SF43">
    <property type="entry name" value="DEHYDRODOLICHYL DIPHOSPHATE SYNTHASE COMPLEX SUBUNIT DHDDS"/>
    <property type="match status" value="1"/>
</dbReference>
<keyword evidence="2 5" id="KW-0479">Metal-binding</keyword>
<evidence type="ECO:0000256" key="5">
    <source>
        <dbReference type="HAMAP-Rule" id="MF_01139"/>
    </source>
</evidence>
<comment type="caution">
    <text evidence="5">Lacks conserved residue(s) required for the propagation of feature annotation.</text>
</comment>
<dbReference type="OrthoDB" id="4191603at2"/>
<dbReference type="Gene3D" id="3.40.1180.10">
    <property type="entry name" value="Decaprenyl diphosphate synthase-like"/>
    <property type="match status" value="1"/>
</dbReference>
<dbReference type="AlphaFoldDB" id="A0A3Q9G2X5"/>
<comment type="similarity">
    <text evidence="4">Belongs to the UPP synthase family. Z-FPP synthase subfamily.</text>
</comment>
<evidence type="ECO:0000256" key="1">
    <source>
        <dbReference type="ARBA" id="ARBA00022679"/>
    </source>
</evidence>
<feature type="binding site" evidence="5">
    <location>
        <position position="28"/>
    </location>
    <ligand>
        <name>Mg(2+)</name>
        <dbReference type="ChEBI" id="CHEBI:18420"/>
    </ligand>
</feature>
<dbReference type="CDD" id="cd00475">
    <property type="entry name" value="Cis_IPPS"/>
    <property type="match status" value="1"/>
</dbReference>
<feature type="active site" evidence="5">
    <location>
        <position position="28"/>
    </location>
</feature>
<feature type="binding site" evidence="5">
    <location>
        <position position="212"/>
    </location>
    <ligand>
        <name>Mg(2+)</name>
        <dbReference type="ChEBI" id="CHEBI:18420"/>
    </ligand>
</feature>
<dbReference type="SUPFAM" id="SSF64005">
    <property type="entry name" value="Undecaprenyl diphosphate synthase"/>
    <property type="match status" value="1"/>
</dbReference>
<gene>
    <name evidence="6" type="primary">uppS</name>
    <name evidence="6" type="ORF">EKH77_25960</name>
</gene>
<evidence type="ECO:0000256" key="2">
    <source>
        <dbReference type="ARBA" id="ARBA00022723"/>
    </source>
</evidence>
<feature type="binding site" evidence="5">
    <location>
        <begin position="73"/>
        <end position="75"/>
    </location>
    <ligand>
        <name>substrate</name>
    </ligand>
</feature>
<comment type="subunit">
    <text evidence="5">Homodimer.</text>
</comment>
<evidence type="ECO:0000256" key="3">
    <source>
        <dbReference type="ARBA" id="ARBA00022842"/>
    </source>
</evidence>
<keyword evidence="7" id="KW-1185">Reference proteome</keyword>
<feature type="active site" description="Proton acceptor" evidence="5">
    <location>
        <position position="76"/>
    </location>
</feature>
<dbReference type="HAMAP" id="MF_01139">
    <property type="entry name" value="ISPT"/>
    <property type="match status" value="1"/>
</dbReference>
<feature type="binding site" evidence="5">
    <location>
        <begin position="199"/>
        <end position="201"/>
    </location>
    <ligand>
        <name>substrate</name>
    </ligand>
</feature>
<protein>
    <recommendedName>
        <fullName evidence="5">Isoprenyl transferase</fullName>
        <ecNumber evidence="5">2.5.1.-</ecNumber>
    </recommendedName>
</protein>
<accession>A0A3Q9G2X5</accession>
<keyword evidence="1 5" id="KW-0808">Transferase</keyword>
<dbReference type="Proteomes" id="UP000267900">
    <property type="component" value="Chromosome"/>
</dbReference>
<dbReference type="PANTHER" id="PTHR10291">
    <property type="entry name" value="DEHYDRODOLICHYL DIPHOSPHATE SYNTHASE FAMILY MEMBER"/>
    <property type="match status" value="1"/>
</dbReference>
<evidence type="ECO:0000313" key="7">
    <source>
        <dbReference type="Proteomes" id="UP000267900"/>
    </source>
</evidence>
<evidence type="ECO:0000313" key="6">
    <source>
        <dbReference type="EMBL" id="AZQ74204.1"/>
    </source>
</evidence>
<dbReference type="EC" id="2.5.1.-" evidence="5"/>